<evidence type="ECO:0000256" key="5">
    <source>
        <dbReference type="ARBA" id="ARBA00023136"/>
    </source>
</evidence>
<feature type="transmembrane region" description="Helical" evidence="6">
    <location>
        <begin position="113"/>
        <end position="134"/>
    </location>
</feature>
<feature type="transmembrane region" description="Helical" evidence="6">
    <location>
        <begin position="41"/>
        <end position="69"/>
    </location>
</feature>
<keyword evidence="5 6" id="KW-0472">Membrane</keyword>
<dbReference type="Proteomes" id="UP000255177">
    <property type="component" value="Unassembled WGS sequence"/>
</dbReference>
<proteinExistence type="predicted"/>
<dbReference type="RefSeq" id="WP_115085603.1">
    <property type="nucleotide sequence ID" value="NZ_CBCSFG010000006.1"/>
</dbReference>
<evidence type="ECO:0000313" key="8">
    <source>
        <dbReference type="Proteomes" id="UP000255177"/>
    </source>
</evidence>
<dbReference type="EMBL" id="UIDD01000004">
    <property type="protein sequence ID" value="SUQ61895.1"/>
    <property type="molecule type" value="Genomic_DNA"/>
</dbReference>
<gene>
    <name evidence="7" type="primary">rhtB</name>
    <name evidence="7" type="ORF">CCOS864_01320</name>
</gene>
<dbReference type="PANTHER" id="PTHR30086">
    <property type="entry name" value="ARGININE EXPORTER PROTEIN ARGO"/>
    <property type="match status" value="1"/>
</dbReference>
<evidence type="ECO:0000256" key="4">
    <source>
        <dbReference type="ARBA" id="ARBA00022989"/>
    </source>
</evidence>
<evidence type="ECO:0000256" key="3">
    <source>
        <dbReference type="ARBA" id="ARBA00022692"/>
    </source>
</evidence>
<keyword evidence="2" id="KW-1003">Cell membrane</keyword>
<reference evidence="8" key="1">
    <citation type="submission" date="2018-07" db="EMBL/GenBank/DDBJ databases">
        <authorList>
            <person name="Blom J."/>
        </authorList>
    </citation>
    <scope>NUCLEOTIDE SEQUENCE [LARGE SCALE GENOMIC DNA]</scope>
    <source>
        <strain evidence="8">CCOS 864</strain>
    </source>
</reference>
<evidence type="ECO:0000256" key="6">
    <source>
        <dbReference type="SAM" id="Phobius"/>
    </source>
</evidence>
<feature type="transmembrane region" description="Helical" evidence="6">
    <location>
        <begin position="154"/>
        <end position="180"/>
    </location>
</feature>
<keyword evidence="4 6" id="KW-1133">Transmembrane helix</keyword>
<name>A0A380SVY2_9PSED</name>
<evidence type="ECO:0000313" key="7">
    <source>
        <dbReference type="EMBL" id="SUQ61895.1"/>
    </source>
</evidence>
<feature type="transmembrane region" description="Helical" evidence="6">
    <location>
        <begin position="6"/>
        <end position="29"/>
    </location>
</feature>
<dbReference type="GO" id="GO:0005886">
    <property type="term" value="C:plasma membrane"/>
    <property type="evidence" value="ECO:0007669"/>
    <property type="project" value="UniProtKB-SubCell"/>
</dbReference>
<dbReference type="GO" id="GO:0015171">
    <property type="term" value="F:amino acid transmembrane transporter activity"/>
    <property type="evidence" value="ECO:0007669"/>
    <property type="project" value="TreeGrafter"/>
</dbReference>
<accession>A0A380SVY2</accession>
<dbReference type="Pfam" id="PF01810">
    <property type="entry name" value="LysE"/>
    <property type="match status" value="1"/>
</dbReference>
<organism evidence="7 8">
    <name type="scientific">Pseudomonas wadenswilerensis</name>
    <dbReference type="NCBI Taxonomy" id="1785161"/>
    <lineage>
        <taxon>Bacteria</taxon>
        <taxon>Pseudomonadati</taxon>
        <taxon>Pseudomonadota</taxon>
        <taxon>Gammaproteobacteria</taxon>
        <taxon>Pseudomonadales</taxon>
        <taxon>Pseudomonadaceae</taxon>
        <taxon>Pseudomonas</taxon>
    </lineage>
</organism>
<protein>
    <submittedName>
        <fullName evidence="7">Homoserine/homoserine lactone efflux protein</fullName>
    </submittedName>
</protein>
<evidence type="ECO:0000256" key="2">
    <source>
        <dbReference type="ARBA" id="ARBA00022475"/>
    </source>
</evidence>
<dbReference type="AlphaFoldDB" id="A0A380SVY2"/>
<comment type="subcellular location">
    <subcellularLocation>
        <location evidence="1">Cell membrane</location>
        <topology evidence="1">Multi-pass membrane protein</topology>
    </subcellularLocation>
</comment>
<keyword evidence="3 6" id="KW-0812">Transmembrane</keyword>
<keyword evidence="8" id="KW-1185">Reference proteome</keyword>
<dbReference type="PIRSF" id="PIRSF006324">
    <property type="entry name" value="LeuE"/>
    <property type="match status" value="1"/>
</dbReference>
<sequence length="212" mass="23032">MIPTHEWLLFIGAALLMVLTPGPNMIYLISRSICQGRTAGVTSLLGVVGGFLVHMSAAAIGLTALFMAVPLAYDLLKWAGAGYLMWLAWQAVKPGARSPFEPRELAPDSPRKLVLMGFLTSVLNPKVAVFYLSVLPQFISPENGSVLAQSLALGLTQIAVSFSVNLLIALFAAGIAGWFVRYPLWLMLQRYVMGFVLAGLALRLVQEQRRTV</sequence>
<dbReference type="PANTHER" id="PTHR30086:SF20">
    <property type="entry name" value="ARGININE EXPORTER PROTEIN ARGO-RELATED"/>
    <property type="match status" value="1"/>
</dbReference>
<evidence type="ECO:0000256" key="1">
    <source>
        <dbReference type="ARBA" id="ARBA00004651"/>
    </source>
</evidence>
<dbReference type="InterPro" id="IPR001123">
    <property type="entry name" value="LeuE-type"/>
</dbReference>